<proteinExistence type="predicted"/>
<evidence type="ECO:0000313" key="1">
    <source>
        <dbReference type="EMBL" id="GFU40810.1"/>
    </source>
</evidence>
<reference evidence="1" key="1">
    <citation type="submission" date="2020-08" db="EMBL/GenBank/DDBJ databases">
        <title>Multicomponent nature underlies the extraordinary mechanical properties of spider dragline silk.</title>
        <authorList>
            <person name="Kono N."/>
            <person name="Nakamura H."/>
            <person name="Mori M."/>
            <person name="Yoshida Y."/>
            <person name="Ohtoshi R."/>
            <person name="Malay A.D."/>
            <person name="Moran D.A.P."/>
            <person name="Tomita M."/>
            <person name="Numata K."/>
            <person name="Arakawa K."/>
        </authorList>
    </citation>
    <scope>NUCLEOTIDE SEQUENCE</scope>
</reference>
<accession>A0A8X6UJL7</accession>
<keyword evidence="2" id="KW-1185">Reference proteome</keyword>
<name>A0A8X6UJL7_NEPPI</name>
<dbReference type="Proteomes" id="UP000887013">
    <property type="component" value="Unassembled WGS sequence"/>
</dbReference>
<protein>
    <submittedName>
        <fullName evidence="1">Uncharacterized protein</fullName>
    </submittedName>
</protein>
<dbReference type="OrthoDB" id="6467440at2759"/>
<dbReference type="AlphaFoldDB" id="A0A8X6UJL7"/>
<sequence>MTLFCLNKQLPLPIMLKVTTNYQNLLKSILEVSRTRLSGKCIKLFFYTPEEYREFINFLNQNSFHEHYVIKHQKEKPIKIGIKGLLKNMNVDIIDEQLTEMAR</sequence>
<comment type="caution">
    <text evidence="1">The sequence shown here is derived from an EMBL/GenBank/DDBJ whole genome shotgun (WGS) entry which is preliminary data.</text>
</comment>
<evidence type="ECO:0000313" key="2">
    <source>
        <dbReference type="Proteomes" id="UP000887013"/>
    </source>
</evidence>
<dbReference type="EMBL" id="BMAW01035729">
    <property type="protein sequence ID" value="GFU40810.1"/>
    <property type="molecule type" value="Genomic_DNA"/>
</dbReference>
<organism evidence="1 2">
    <name type="scientific">Nephila pilipes</name>
    <name type="common">Giant wood spider</name>
    <name type="synonym">Nephila maculata</name>
    <dbReference type="NCBI Taxonomy" id="299642"/>
    <lineage>
        <taxon>Eukaryota</taxon>
        <taxon>Metazoa</taxon>
        <taxon>Ecdysozoa</taxon>
        <taxon>Arthropoda</taxon>
        <taxon>Chelicerata</taxon>
        <taxon>Arachnida</taxon>
        <taxon>Araneae</taxon>
        <taxon>Araneomorphae</taxon>
        <taxon>Entelegynae</taxon>
        <taxon>Araneoidea</taxon>
        <taxon>Nephilidae</taxon>
        <taxon>Nephila</taxon>
    </lineage>
</organism>
<gene>
    <name evidence="1" type="ORF">NPIL_483471</name>
</gene>